<dbReference type="SUPFAM" id="SSF53335">
    <property type="entry name" value="S-adenosyl-L-methionine-dependent methyltransferases"/>
    <property type="match status" value="1"/>
</dbReference>
<evidence type="ECO:0000259" key="2">
    <source>
        <dbReference type="Pfam" id="PF02719"/>
    </source>
</evidence>
<dbReference type="Gene3D" id="3.40.50.720">
    <property type="entry name" value="NAD(P)-binding Rossmann-like Domain"/>
    <property type="match status" value="2"/>
</dbReference>
<evidence type="ECO:0000313" key="3">
    <source>
        <dbReference type="EMBL" id="BDT78450.1"/>
    </source>
</evidence>
<evidence type="ECO:0000256" key="1">
    <source>
        <dbReference type="ARBA" id="ARBA00007430"/>
    </source>
</evidence>
<organism evidence="3 4">
    <name type="scientific">Polynucleobacter yangtzensis</name>
    <dbReference type="NCBI Taxonomy" id="1743159"/>
    <lineage>
        <taxon>Bacteria</taxon>
        <taxon>Pseudomonadati</taxon>
        <taxon>Pseudomonadota</taxon>
        <taxon>Betaproteobacteria</taxon>
        <taxon>Burkholderiales</taxon>
        <taxon>Burkholderiaceae</taxon>
        <taxon>Polynucleobacter</taxon>
    </lineage>
</organism>
<protein>
    <recommendedName>
        <fullName evidence="2">Polysaccharide biosynthesis protein CapD-like domain-containing protein</fullName>
    </recommendedName>
</protein>
<name>A0ABN6TTF2_9BURK</name>
<dbReference type="SUPFAM" id="SSF51735">
    <property type="entry name" value="NAD(P)-binding Rossmann-fold domains"/>
    <property type="match status" value="1"/>
</dbReference>
<dbReference type="CDD" id="cd05237">
    <property type="entry name" value="UDP_invert_4-6DH_SDR_e"/>
    <property type="match status" value="1"/>
</dbReference>
<dbReference type="PANTHER" id="PTHR43318:SF1">
    <property type="entry name" value="POLYSACCHARIDE BIOSYNTHESIS PROTEIN EPSC-RELATED"/>
    <property type="match status" value="1"/>
</dbReference>
<feature type="domain" description="Polysaccharide biosynthesis protein CapD-like" evidence="2">
    <location>
        <begin position="127"/>
        <end position="421"/>
    </location>
</feature>
<keyword evidence="4" id="KW-1185">Reference proteome</keyword>
<reference evidence="3 4" key="1">
    <citation type="submission" date="2022-11" db="EMBL/GenBank/DDBJ databases">
        <title>Complete Genome Sequences of three Polynucleobacter sp. Subcluster PnecC Strains KF022, KF023, and KF032 Isolated from a Shallow Eutrophic Lake in Japan.</title>
        <authorList>
            <person name="Ogata Y."/>
            <person name="Watanabe K."/>
            <person name="Takemine S."/>
            <person name="Shindo C."/>
            <person name="Kurokawa R."/>
            <person name="Suda W."/>
        </authorList>
    </citation>
    <scope>NUCLEOTIDE SEQUENCE [LARGE SCALE GENOMIC DNA]</scope>
    <source>
        <strain evidence="3 4">KF032</strain>
    </source>
</reference>
<dbReference type="EMBL" id="AP026974">
    <property type="protein sequence ID" value="BDT78450.1"/>
    <property type="molecule type" value="Genomic_DNA"/>
</dbReference>
<gene>
    <name evidence="3" type="ORF">PKF032_03380</name>
</gene>
<dbReference type="InterPro" id="IPR003869">
    <property type="entry name" value="Polysac_CapD-like"/>
</dbReference>
<evidence type="ECO:0000313" key="4">
    <source>
        <dbReference type="Proteomes" id="UP001211204"/>
    </source>
</evidence>
<dbReference type="Proteomes" id="UP001211204">
    <property type="component" value="Chromosome"/>
</dbReference>
<sequence>MASGLRQDTGIKPVAFVDDDPSYWGNSINGLRVYPPHDIPRLLDSGLGITDVLLAMPSASRFRQRQILAHLSKLSIHVRILPGLAHLANGIVKIEDIREVEIDDILGRESVRADEELLHQNIMDKVVLVSGAGGSIGSELCRQILAQKPKILVLFELNEYALYAIERELSQLTPSLQIIPILGSVLDRGKLTRVFDQFGVQTVYHAAAYKHVPMIEMNPASGVLNNVFGTLNAVDAAYESKVETFVLVSTDKAVRPTNVMGCSKRIAELVLQAKGLQAQELDMCSTKLTMVRFGNVLGSSGSVVPVFREQIKRGGPITVTHPEIIRYFMTIPEAAQLVIQAGSMGEGGDVMVLDMGEPVKIVDLAKRMIHLSGFSHKDDGNPDGDIEIHFTGLRPGEKLYEELLIGGNILHTSHPRIMRAAENALPWGELSPLLLELEVAIESENGDLIMMLLKKIVPEFNHRIDSEDILKD</sequence>
<proteinExistence type="inferred from homology"/>
<dbReference type="InterPro" id="IPR051203">
    <property type="entry name" value="Polysaccharide_Synthase-Rel"/>
</dbReference>
<dbReference type="PANTHER" id="PTHR43318">
    <property type="entry name" value="UDP-N-ACETYLGLUCOSAMINE 4,6-DEHYDRATASE"/>
    <property type="match status" value="1"/>
</dbReference>
<dbReference type="InterPro" id="IPR029063">
    <property type="entry name" value="SAM-dependent_MTases_sf"/>
</dbReference>
<dbReference type="InterPro" id="IPR036291">
    <property type="entry name" value="NAD(P)-bd_dom_sf"/>
</dbReference>
<accession>A0ABN6TTF2</accession>
<dbReference type="Pfam" id="PF02719">
    <property type="entry name" value="Polysacc_synt_2"/>
    <property type="match status" value="1"/>
</dbReference>
<comment type="similarity">
    <text evidence="1">Belongs to the polysaccharide synthase family.</text>
</comment>